<dbReference type="SUPFAM" id="SSF46785">
    <property type="entry name" value="Winged helix' DNA-binding domain"/>
    <property type="match status" value="1"/>
</dbReference>
<dbReference type="InterPro" id="IPR002577">
    <property type="entry name" value="HTH_HxlR"/>
</dbReference>
<organism evidence="5 6">
    <name type="scientific">Vibrio gazogenes DSM 21264 = NBRC 103151</name>
    <dbReference type="NCBI Taxonomy" id="1123492"/>
    <lineage>
        <taxon>Bacteria</taxon>
        <taxon>Pseudomonadati</taxon>
        <taxon>Pseudomonadota</taxon>
        <taxon>Gammaproteobacteria</taxon>
        <taxon>Vibrionales</taxon>
        <taxon>Vibrionaceae</taxon>
        <taxon>Vibrio</taxon>
    </lineage>
</organism>
<evidence type="ECO:0000313" key="6">
    <source>
        <dbReference type="Proteomes" id="UP000184159"/>
    </source>
</evidence>
<reference evidence="6" key="1">
    <citation type="submission" date="2016-11" db="EMBL/GenBank/DDBJ databases">
        <authorList>
            <person name="Varghese N."/>
            <person name="Submissions S."/>
        </authorList>
    </citation>
    <scope>NUCLEOTIDE SEQUENCE [LARGE SCALE GENOMIC DNA]</scope>
    <source>
        <strain evidence="6">DSM 21264</strain>
    </source>
</reference>
<evidence type="ECO:0000256" key="1">
    <source>
        <dbReference type="ARBA" id="ARBA00023015"/>
    </source>
</evidence>
<evidence type="ECO:0000313" key="5">
    <source>
        <dbReference type="EMBL" id="SHF98787.1"/>
    </source>
</evidence>
<name>A0A1M5G4R7_VIBGA</name>
<dbReference type="AlphaFoldDB" id="A0A1M5G4R7"/>
<dbReference type="Proteomes" id="UP000184159">
    <property type="component" value="Unassembled WGS sequence"/>
</dbReference>
<keyword evidence="2" id="KW-0238">DNA-binding</keyword>
<protein>
    <submittedName>
        <fullName evidence="5">Transcriptional regulator, HxlR family</fullName>
    </submittedName>
</protein>
<evidence type="ECO:0000259" key="4">
    <source>
        <dbReference type="PROSITE" id="PS51118"/>
    </source>
</evidence>
<keyword evidence="1" id="KW-0805">Transcription regulation</keyword>
<proteinExistence type="predicted"/>
<keyword evidence="6" id="KW-1185">Reference proteome</keyword>
<dbReference type="PANTHER" id="PTHR33204">
    <property type="entry name" value="TRANSCRIPTIONAL REGULATOR, MARR FAMILY"/>
    <property type="match status" value="1"/>
</dbReference>
<feature type="domain" description="HTH hxlR-type" evidence="4">
    <location>
        <begin position="18"/>
        <end position="110"/>
    </location>
</feature>
<dbReference type="RefSeq" id="WP_072962625.1">
    <property type="nucleotide sequence ID" value="NZ_FQUH01000023.1"/>
</dbReference>
<dbReference type="Gene3D" id="1.10.10.10">
    <property type="entry name" value="Winged helix-like DNA-binding domain superfamily/Winged helix DNA-binding domain"/>
    <property type="match status" value="1"/>
</dbReference>
<dbReference type="PANTHER" id="PTHR33204:SF37">
    <property type="entry name" value="HTH-TYPE TRANSCRIPTIONAL REGULATOR YODB"/>
    <property type="match status" value="1"/>
</dbReference>
<dbReference type="PROSITE" id="PS51118">
    <property type="entry name" value="HTH_HXLR"/>
    <property type="match status" value="1"/>
</dbReference>
<dbReference type="EMBL" id="FQUH01000023">
    <property type="protein sequence ID" value="SHF98787.1"/>
    <property type="molecule type" value="Genomic_DNA"/>
</dbReference>
<evidence type="ECO:0000256" key="2">
    <source>
        <dbReference type="ARBA" id="ARBA00023125"/>
    </source>
</evidence>
<dbReference type="InterPro" id="IPR036388">
    <property type="entry name" value="WH-like_DNA-bd_sf"/>
</dbReference>
<gene>
    <name evidence="5" type="ORF">SAMN02745781_03683</name>
</gene>
<accession>A0A1M5G4R7</accession>
<evidence type="ECO:0000256" key="3">
    <source>
        <dbReference type="ARBA" id="ARBA00023163"/>
    </source>
</evidence>
<keyword evidence="3" id="KW-0804">Transcription</keyword>
<dbReference type="GO" id="GO:0003677">
    <property type="term" value="F:DNA binding"/>
    <property type="evidence" value="ECO:0007669"/>
    <property type="project" value="UniProtKB-KW"/>
</dbReference>
<dbReference type="InterPro" id="IPR036390">
    <property type="entry name" value="WH_DNA-bd_sf"/>
</dbReference>
<dbReference type="Pfam" id="PF01638">
    <property type="entry name" value="HxlR"/>
    <property type="match status" value="1"/>
</dbReference>
<sequence>MEKIPYPGKPVRGSETGNPIMALFDLLGRRWAMGVLWQLCSGGPCTFRELQNRCESISPAVLNSRIRELRQAKLLEKGELGYQPTELGKQIISSIYPLKSLAEQWVESLKGTEK</sequence>